<dbReference type="AlphaFoldDB" id="S3D252"/>
<dbReference type="eggNOG" id="KOG2458">
    <property type="taxonomic scope" value="Eukaryota"/>
</dbReference>
<evidence type="ECO:0000259" key="2">
    <source>
        <dbReference type="SMART" id="SM00672"/>
    </source>
</evidence>
<feature type="domain" description="Glycosyl transferase CAP10" evidence="2">
    <location>
        <begin position="193"/>
        <end position="426"/>
    </location>
</feature>
<dbReference type="InterPro" id="IPR051091">
    <property type="entry name" value="O-Glucosyltr/Glycosyltrsf_90"/>
</dbReference>
<dbReference type="PANTHER" id="PTHR12203:SF107">
    <property type="entry name" value="GLYCOSYL TRANSFERASE CAP10 DOMAIN-CONTAINING PROTEIN"/>
    <property type="match status" value="1"/>
</dbReference>
<dbReference type="OrthoDB" id="202415at2759"/>
<keyword evidence="4" id="KW-1185">Reference proteome</keyword>
<accession>S3D252</accession>
<evidence type="ECO:0000256" key="1">
    <source>
        <dbReference type="SAM" id="Phobius"/>
    </source>
</evidence>
<proteinExistence type="predicted"/>
<name>S3D252_GLAL2</name>
<sequence>MTFSLPTSKFWNPRVLIVIFVLNAFIYTILLFHSRTFDFGSGRLVDDEVTIQPIHTTPPPTQPPHTPLIPIDYPHNETPSTSPPVVGKWAFNSTRDSKNFGLSEEQCTTAFRGLFTEIERAVRYRKTIGQVRVEEIDISSEKDVATGGMVRAMILDQQLYIIEAHISLGDHPRMRALATLNAIHRALLTSPVPIPNSEFSFSVNDILAPSPRPIWALTRLATEPEKWVMSDFGYWAWSRALMGGYEEMRAQIAELEKPFEEKIPKVVWRGDRKNNVNRVKLIAEAEGKEWADVRDIQWRDARHVTGYDADSTITVPEHCLYQFVIQTEGWSYSGRGKYLQNCNSVVIIPKRIWIEPQHALIVSSGPLQNFVEIEEDYSDLETVMEELLANPEKAKMIAQNGVDAFRDRALTPAAQACYWRKMLVAWAEVSPKAERWEHVEGGRIGKRRGVDFETYIVKEAIMDPGCTWAQWFTFKC</sequence>
<reference evidence="3 4" key="1">
    <citation type="journal article" date="2013" name="BMC Genomics">
        <title>Genomics-driven discovery of the pneumocandin biosynthetic gene cluster in the fungus Glarea lozoyensis.</title>
        <authorList>
            <person name="Chen L."/>
            <person name="Yue Q."/>
            <person name="Zhang X."/>
            <person name="Xiang M."/>
            <person name="Wang C."/>
            <person name="Li S."/>
            <person name="Che Y."/>
            <person name="Ortiz-Lopez F.J."/>
            <person name="Bills G.F."/>
            <person name="Liu X."/>
            <person name="An Z."/>
        </authorList>
    </citation>
    <scope>NUCLEOTIDE SEQUENCE [LARGE SCALE GENOMIC DNA]</scope>
    <source>
        <strain evidence="4">ATCC 20868 / MF5171</strain>
    </source>
</reference>
<dbReference type="KEGG" id="glz:GLAREA_11967"/>
<dbReference type="HOGENOM" id="CLU_028539_2_1_1"/>
<dbReference type="PANTHER" id="PTHR12203">
    <property type="entry name" value="KDEL LYS-ASP-GLU-LEU CONTAINING - RELATED"/>
    <property type="match status" value="1"/>
</dbReference>
<protein>
    <submittedName>
        <fullName evidence="3">DUF821-containing protein</fullName>
    </submittedName>
</protein>
<dbReference type="RefSeq" id="XP_008080940.1">
    <property type="nucleotide sequence ID" value="XM_008082749.1"/>
</dbReference>
<dbReference type="SMART" id="SM00672">
    <property type="entry name" value="CAP10"/>
    <property type="match status" value="1"/>
</dbReference>
<dbReference type="EMBL" id="KE145360">
    <property type="protein sequence ID" value="EPE31885.1"/>
    <property type="molecule type" value="Genomic_DNA"/>
</dbReference>
<dbReference type="GeneID" id="19471008"/>
<keyword evidence="1" id="KW-0472">Membrane</keyword>
<dbReference type="Pfam" id="PF05686">
    <property type="entry name" value="Glyco_transf_90"/>
    <property type="match status" value="1"/>
</dbReference>
<gene>
    <name evidence="3" type="ORF">GLAREA_11967</name>
</gene>
<dbReference type="InterPro" id="IPR006598">
    <property type="entry name" value="CAP10"/>
</dbReference>
<dbReference type="Proteomes" id="UP000016922">
    <property type="component" value="Unassembled WGS sequence"/>
</dbReference>
<keyword evidence="1" id="KW-1133">Transmembrane helix</keyword>
<keyword evidence="1" id="KW-0812">Transmembrane</keyword>
<evidence type="ECO:0000313" key="3">
    <source>
        <dbReference type="EMBL" id="EPE31885.1"/>
    </source>
</evidence>
<dbReference type="OMA" id="QACNSVI"/>
<evidence type="ECO:0000313" key="4">
    <source>
        <dbReference type="Proteomes" id="UP000016922"/>
    </source>
</evidence>
<feature type="transmembrane region" description="Helical" evidence="1">
    <location>
        <begin position="15"/>
        <end position="33"/>
    </location>
</feature>
<organism evidence="3 4">
    <name type="scientific">Glarea lozoyensis (strain ATCC 20868 / MF5171)</name>
    <dbReference type="NCBI Taxonomy" id="1116229"/>
    <lineage>
        <taxon>Eukaryota</taxon>
        <taxon>Fungi</taxon>
        <taxon>Dikarya</taxon>
        <taxon>Ascomycota</taxon>
        <taxon>Pezizomycotina</taxon>
        <taxon>Leotiomycetes</taxon>
        <taxon>Helotiales</taxon>
        <taxon>Helotiaceae</taxon>
        <taxon>Glarea</taxon>
    </lineage>
</organism>